<dbReference type="InterPro" id="IPR002502">
    <property type="entry name" value="Amidase_domain"/>
</dbReference>
<evidence type="ECO:0000259" key="1">
    <source>
        <dbReference type="Pfam" id="PF01510"/>
    </source>
</evidence>
<gene>
    <name evidence="2" type="ORF">Glove_126g23</name>
</gene>
<keyword evidence="3" id="KW-1185">Reference proteome</keyword>
<feature type="domain" description="N-acetylmuramoyl-L-alanine amidase" evidence="1">
    <location>
        <begin position="64"/>
        <end position="185"/>
    </location>
</feature>
<organism evidence="2 3">
    <name type="scientific">Diversispora epigaea</name>
    <dbReference type="NCBI Taxonomy" id="1348612"/>
    <lineage>
        <taxon>Eukaryota</taxon>
        <taxon>Fungi</taxon>
        <taxon>Fungi incertae sedis</taxon>
        <taxon>Mucoromycota</taxon>
        <taxon>Glomeromycotina</taxon>
        <taxon>Glomeromycetes</taxon>
        <taxon>Diversisporales</taxon>
        <taxon>Diversisporaceae</taxon>
        <taxon>Diversispora</taxon>
    </lineage>
</organism>
<evidence type="ECO:0000313" key="3">
    <source>
        <dbReference type="Proteomes" id="UP000266861"/>
    </source>
</evidence>
<reference evidence="2 3" key="1">
    <citation type="submission" date="2018-08" db="EMBL/GenBank/DDBJ databases">
        <title>Genome and evolution of the arbuscular mycorrhizal fungus Diversispora epigaea (formerly Glomus versiforme) and its bacterial endosymbionts.</title>
        <authorList>
            <person name="Sun X."/>
            <person name="Fei Z."/>
            <person name="Harrison M."/>
        </authorList>
    </citation>
    <scope>NUCLEOTIDE SEQUENCE [LARGE SCALE GENOMIC DNA]</scope>
    <source>
        <strain evidence="2 3">IT104</strain>
    </source>
</reference>
<dbReference type="GO" id="GO:0008745">
    <property type="term" value="F:N-acetylmuramoyl-L-alanine amidase activity"/>
    <property type="evidence" value="ECO:0007669"/>
    <property type="project" value="InterPro"/>
</dbReference>
<evidence type="ECO:0000313" key="2">
    <source>
        <dbReference type="EMBL" id="RHZ81041.1"/>
    </source>
</evidence>
<comment type="caution">
    <text evidence="2">The sequence shown here is derived from an EMBL/GenBank/DDBJ whole genome shotgun (WGS) entry which is preliminary data.</text>
</comment>
<dbReference type="InterPro" id="IPR036505">
    <property type="entry name" value="Amidase/PGRP_sf"/>
</dbReference>
<dbReference type="Proteomes" id="UP000266861">
    <property type="component" value="Unassembled WGS sequence"/>
</dbReference>
<dbReference type="Gene3D" id="3.40.80.10">
    <property type="entry name" value="Peptidoglycan recognition protein-like"/>
    <property type="match status" value="1"/>
</dbReference>
<sequence length="242" mass="27558">MDYIPVVTPFLSESESKGQLIFDGTKIEVPFNVINFEDDERGYSFTKGEHWKDCFTNRTDPTGRGINTIVLHWDVCESSEQCFQALCSRQLSNHLMIDTDGQVYQPLDIKYKSFHALSFNNRSISIQIANPVDASKADSEIGRKIITSRQPGTNETFEHLDFTFEQKVRVIEVVETLCELFKRIPRRLPPLDNDGLISNAQIPDFTGVCAHYNCCGALGPGDSLWPILQESFRNRPPYAIRF</sequence>
<dbReference type="OrthoDB" id="2303510at2759"/>
<dbReference type="Pfam" id="PF01510">
    <property type="entry name" value="Amidase_2"/>
    <property type="match status" value="1"/>
</dbReference>
<proteinExistence type="predicted"/>
<dbReference type="AlphaFoldDB" id="A0A397IYL2"/>
<name>A0A397IYL2_9GLOM</name>
<dbReference type="GO" id="GO:0009253">
    <property type="term" value="P:peptidoglycan catabolic process"/>
    <property type="evidence" value="ECO:0007669"/>
    <property type="project" value="InterPro"/>
</dbReference>
<protein>
    <recommendedName>
        <fullName evidence="1">N-acetylmuramoyl-L-alanine amidase domain-containing protein</fullName>
    </recommendedName>
</protein>
<dbReference type="EMBL" id="PQFF01000117">
    <property type="protein sequence ID" value="RHZ81041.1"/>
    <property type="molecule type" value="Genomic_DNA"/>
</dbReference>
<dbReference type="SUPFAM" id="SSF55846">
    <property type="entry name" value="N-acetylmuramoyl-L-alanine amidase-like"/>
    <property type="match status" value="1"/>
</dbReference>
<accession>A0A397IYL2</accession>